<name>A0ABD3JQ09_EUCGL</name>
<proteinExistence type="predicted"/>
<reference evidence="1 2" key="1">
    <citation type="submission" date="2024-11" db="EMBL/GenBank/DDBJ databases">
        <title>Chromosome-level genome assembly of Eucalyptus globulus Labill. provides insights into its genome evolution.</title>
        <authorList>
            <person name="Li X."/>
        </authorList>
    </citation>
    <scope>NUCLEOTIDE SEQUENCE [LARGE SCALE GENOMIC DNA]</scope>
    <source>
        <strain evidence="1">CL2024</strain>
        <tissue evidence="1">Fresh tender leaves</tissue>
    </source>
</reference>
<dbReference type="EMBL" id="JBJKBG010000008">
    <property type="protein sequence ID" value="KAL3728369.1"/>
    <property type="molecule type" value="Genomic_DNA"/>
</dbReference>
<sequence>MALLRHVGRHLPLRPRLRHLLRAPPRSPECFGLARSISWVNAWTFSANGLVVQVEGALPTPCSPHHHAIRRLPAVGFVTAEIASMHCQPLWESSACSRIGKSMPRPRSRWWRH</sequence>
<dbReference type="Pfam" id="PF07107">
    <property type="entry name" value="WI12"/>
    <property type="match status" value="1"/>
</dbReference>
<accession>A0ABD3JQ09</accession>
<dbReference type="AlphaFoldDB" id="A0ABD3JQ09"/>
<protein>
    <submittedName>
        <fullName evidence="1">Uncharacterized protein</fullName>
    </submittedName>
</protein>
<organism evidence="1 2">
    <name type="scientific">Eucalyptus globulus</name>
    <name type="common">Tasmanian blue gum</name>
    <dbReference type="NCBI Taxonomy" id="34317"/>
    <lineage>
        <taxon>Eukaryota</taxon>
        <taxon>Viridiplantae</taxon>
        <taxon>Streptophyta</taxon>
        <taxon>Embryophyta</taxon>
        <taxon>Tracheophyta</taxon>
        <taxon>Spermatophyta</taxon>
        <taxon>Magnoliopsida</taxon>
        <taxon>eudicotyledons</taxon>
        <taxon>Gunneridae</taxon>
        <taxon>Pentapetalae</taxon>
        <taxon>rosids</taxon>
        <taxon>malvids</taxon>
        <taxon>Myrtales</taxon>
        <taxon>Myrtaceae</taxon>
        <taxon>Myrtoideae</taxon>
        <taxon>Eucalypteae</taxon>
        <taxon>Eucalyptus</taxon>
    </lineage>
</organism>
<evidence type="ECO:0000313" key="2">
    <source>
        <dbReference type="Proteomes" id="UP001634007"/>
    </source>
</evidence>
<evidence type="ECO:0000313" key="1">
    <source>
        <dbReference type="EMBL" id="KAL3728369.1"/>
    </source>
</evidence>
<keyword evidence="2" id="KW-1185">Reference proteome</keyword>
<dbReference type="Proteomes" id="UP001634007">
    <property type="component" value="Unassembled WGS sequence"/>
</dbReference>
<gene>
    <name evidence="1" type="ORF">ACJRO7_033023</name>
</gene>
<comment type="caution">
    <text evidence="1">The sequence shown here is derived from an EMBL/GenBank/DDBJ whole genome shotgun (WGS) entry which is preliminary data.</text>
</comment>
<dbReference type="InterPro" id="IPR009798">
    <property type="entry name" value="Wun1-like"/>
</dbReference>